<evidence type="ECO:0000313" key="1">
    <source>
        <dbReference type="EMBL" id="CRL36490.1"/>
    </source>
</evidence>
<keyword evidence="2" id="KW-1185">Reference proteome</keyword>
<dbReference type="AlphaFoldDB" id="A0A0M6WIM4"/>
<proteinExistence type="predicted"/>
<dbReference type="RefSeq" id="WP_176694766.1">
    <property type="nucleotide sequence ID" value="NZ_CP173697.1"/>
</dbReference>
<name>A0A0M6WIM4_9FIRM</name>
<organism evidence="1 2">
    <name type="scientific">Roseburia faecis</name>
    <dbReference type="NCBI Taxonomy" id="301302"/>
    <lineage>
        <taxon>Bacteria</taxon>
        <taxon>Bacillati</taxon>
        <taxon>Bacillota</taxon>
        <taxon>Clostridia</taxon>
        <taxon>Lachnospirales</taxon>
        <taxon>Lachnospiraceae</taxon>
        <taxon>Roseburia</taxon>
    </lineage>
</organism>
<accession>A0A0M6WIM4</accession>
<dbReference type="EMBL" id="CVRR01000012">
    <property type="protein sequence ID" value="CRL36490.1"/>
    <property type="molecule type" value="Genomic_DNA"/>
</dbReference>
<evidence type="ECO:0000313" key="2">
    <source>
        <dbReference type="Proteomes" id="UP000049979"/>
    </source>
</evidence>
<sequence length="56" mass="6512">MTEKNLIKIYVNATSAKRVDIIIRHESTLCLIMIGSTGMKYMIEYRKSIEYVNSKL</sequence>
<dbReference type="Proteomes" id="UP000049979">
    <property type="component" value="Unassembled WGS sequence"/>
</dbReference>
<reference evidence="2" key="1">
    <citation type="submission" date="2015-05" db="EMBL/GenBank/DDBJ databases">
        <authorList>
            <consortium name="Pathogen Informatics"/>
        </authorList>
    </citation>
    <scope>NUCLEOTIDE SEQUENCE [LARGE SCALE GENOMIC DNA]</scope>
    <source>
        <strain evidence="2">M72</strain>
    </source>
</reference>
<gene>
    <name evidence="1" type="ORF">M72_26381</name>
</gene>
<protein>
    <submittedName>
        <fullName evidence="1">Uncharacterized protein</fullName>
    </submittedName>
</protein>